<comment type="caution">
    <text evidence="2">The sequence shown here is derived from an EMBL/GenBank/DDBJ whole genome shotgun (WGS) entry which is preliminary data.</text>
</comment>
<organism evidence="2 3">
    <name type="scientific">Umboniibacter marinipuniceus</name>
    <dbReference type="NCBI Taxonomy" id="569599"/>
    <lineage>
        <taxon>Bacteria</taxon>
        <taxon>Pseudomonadati</taxon>
        <taxon>Pseudomonadota</taxon>
        <taxon>Gammaproteobacteria</taxon>
        <taxon>Cellvibrionales</taxon>
        <taxon>Cellvibrionaceae</taxon>
        <taxon>Umboniibacter</taxon>
    </lineage>
</organism>
<reference evidence="2 3" key="1">
    <citation type="submission" date="2018-10" db="EMBL/GenBank/DDBJ databases">
        <title>Genomic Encyclopedia of Type Strains, Phase IV (KMG-IV): sequencing the most valuable type-strain genomes for metagenomic binning, comparative biology and taxonomic classification.</title>
        <authorList>
            <person name="Goeker M."/>
        </authorList>
    </citation>
    <scope>NUCLEOTIDE SEQUENCE [LARGE SCALE GENOMIC DNA]</scope>
    <source>
        <strain evidence="2 3">DSM 25080</strain>
    </source>
</reference>
<feature type="transmembrane region" description="Helical" evidence="1">
    <location>
        <begin position="148"/>
        <end position="166"/>
    </location>
</feature>
<evidence type="ECO:0000313" key="2">
    <source>
        <dbReference type="EMBL" id="RMA82364.1"/>
    </source>
</evidence>
<evidence type="ECO:0000256" key="1">
    <source>
        <dbReference type="SAM" id="Phobius"/>
    </source>
</evidence>
<proteinExistence type="predicted"/>
<keyword evidence="1" id="KW-0812">Transmembrane</keyword>
<feature type="transmembrane region" description="Helical" evidence="1">
    <location>
        <begin position="187"/>
        <end position="206"/>
    </location>
</feature>
<gene>
    <name evidence="2" type="ORF">DFR27_0313</name>
</gene>
<keyword evidence="1" id="KW-0472">Membrane</keyword>
<name>A0A3M0AE07_9GAMM</name>
<accession>A0A3M0AE07</accession>
<feature type="transmembrane region" description="Helical" evidence="1">
    <location>
        <begin position="64"/>
        <end position="84"/>
    </location>
</feature>
<dbReference type="EMBL" id="REFJ01000001">
    <property type="protein sequence ID" value="RMA82364.1"/>
    <property type="molecule type" value="Genomic_DNA"/>
</dbReference>
<keyword evidence="3" id="KW-1185">Reference proteome</keyword>
<evidence type="ECO:0000313" key="3">
    <source>
        <dbReference type="Proteomes" id="UP000267187"/>
    </source>
</evidence>
<dbReference type="Proteomes" id="UP000267187">
    <property type="component" value="Unassembled WGS sequence"/>
</dbReference>
<sequence>MVKLSQKLRKHRYRLSADLRFLLRSLLTILLIQQLLRVCLMLAYPSDTLYLPLPVIAEALFYGFRFDLMLSTWICIPMIIACAFPSGLRVRSLWRAWLSFMGLASIITGLVAISFYQIVGAEQGSSFYQWLANGEKLPWLALAQRWESVIWLMVAILFSGLLHELIRASDLSCRNIGRENNWKRLGIFSLLIIVAAVAMRGTIYWGPPLKPEAAQFSSYQHANHLAANSSFSVIRTRMRMPDRDNSPQ</sequence>
<protein>
    <submittedName>
        <fullName evidence="2">Uncharacterized protein</fullName>
    </submittedName>
</protein>
<feature type="transmembrane region" description="Helical" evidence="1">
    <location>
        <begin position="96"/>
        <end position="119"/>
    </location>
</feature>
<keyword evidence="1" id="KW-1133">Transmembrane helix</keyword>
<dbReference type="AlphaFoldDB" id="A0A3M0AE07"/>
<feature type="transmembrane region" description="Helical" evidence="1">
    <location>
        <begin position="21"/>
        <end position="44"/>
    </location>
</feature>